<feature type="compositionally biased region" description="Low complexity" evidence="1">
    <location>
        <begin position="701"/>
        <end position="711"/>
    </location>
</feature>
<feature type="compositionally biased region" description="Polar residues" evidence="1">
    <location>
        <begin position="382"/>
        <end position="394"/>
    </location>
</feature>
<comment type="caution">
    <text evidence="4">The sequence shown here is derived from an EMBL/GenBank/DDBJ whole genome shotgun (WGS) entry which is preliminary data.</text>
</comment>
<evidence type="ECO:0000313" key="5">
    <source>
        <dbReference type="Proteomes" id="UP000266841"/>
    </source>
</evidence>
<dbReference type="EMBL" id="AGNL01039631">
    <property type="protein sequence ID" value="EJK52538.1"/>
    <property type="molecule type" value="Genomic_DNA"/>
</dbReference>
<feature type="region of interest" description="Disordered" evidence="1">
    <location>
        <begin position="1673"/>
        <end position="1712"/>
    </location>
</feature>
<dbReference type="Pfam" id="PF16036">
    <property type="entry name" value="Chalcone_3"/>
    <property type="match status" value="2"/>
</dbReference>
<dbReference type="SUPFAM" id="SSF54626">
    <property type="entry name" value="Chalcone isomerase"/>
    <property type="match status" value="1"/>
</dbReference>
<dbReference type="InterPro" id="IPR029058">
    <property type="entry name" value="AB_hydrolase_fold"/>
</dbReference>
<dbReference type="PANTHER" id="PTHR47698">
    <property type="entry name" value="FATTY-ACID-BINDING PROTEIN 3, CHLOROPLASTIC"/>
    <property type="match status" value="1"/>
</dbReference>
<evidence type="ECO:0000256" key="1">
    <source>
        <dbReference type="SAM" id="MobiDB-lite"/>
    </source>
</evidence>
<evidence type="ECO:0000259" key="2">
    <source>
        <dbReference type="Pfam" id="PF01764"/>
    </source>
</evidence>
<gene>
    <name evidence="4" type="ORF">THAOC_28172</name>
</gene>
<dbReference type="Pfam" id="PF01764">
    <property type="entry name" value="Lipase_3"/>
    <property type="match status" value="1"/>
</dbReference>
<dbReference type="OrthoDB" id="41339at2759"/>
<dbReference type="SUPFAM" id="SSF53474">
    <property type="entry name" value="alpha/beta-Hydrolases"/>
    <property type="match status" value="1"/>
</dbReference>
<sequence length="1862" mass="203697">MILSSGGPGNGDPLDTSRHHIRRDLVVHSSKRELVDNSAGRTRGDGPVIAQSQIERGGFDGPVRIMDDGRLLLDEPRPNPPKRITTSGAVIHRDSLNTPSYPKYNRTVSNMNSNDSDENIKLIRAAAMGLVSRNSVSSRGLATAVQGVMEDKAIRRSFRDEDGDTPSESDSEKGSQDSSNDSGSTLGVQNISNRSLISVAPEMPRRTLPGEGHSSPSKRSTSRPKALSKLRSNEADGVDSSTIPRRPESSDQAPNVRSSVPAGRPLGASTRHCSTNSTASSNSSLRSSAGDRVGNGASRSSKRPVSGNRSRASFLKDRRLSTINNASRGLMSEDSRRRMLEGLSIGSAGEDGESVSDGSDSDEDDRAVPQDGANAPGGANHVATSKSKGNSDASPMQAMLEIRDSSYTSRGPTIQSLKTHGLSKGEMRGVRRGIASRASMMMFGNDALELSKRNSAEVEADERADSDAKVVHGKALRPEPRRQGSMASICEDESDRDGDYDAPVSILSTGPSKRRLSDASLGMESISTPPPSEIVDEESTMDILSVGQHYLSISMLCYMYSHLRETCRMGHTHATFEEIDVNSYQSLYGLEHLVQGQRYLDNTKSSGGIIRIVIDELESQEEAASRKSNLEEETMGANRKYEKEMMAEFRKWIEESKTNQLDKDTEEMIMKLKSHAARRRWKKAKNIISVGRILNKKRSSSAESSSSSFTSLVKGKTQEGRDIGRAGTPDSIVDASLTADQHLIVQRLRKQVARYRWKRAITRVRLAIRMAKPGFKPDWGEVLIANEDEERNSFVDMKKLLGQALEEQPKYFREGSLMNNLIESGIEIVWFSDLSQSDVVYGVCCQRAQKRITVVFRGSANSHNWSINMKYDTNGIPNPILEYYTGRQEILDVHTGYSLYMLRRRKDTQMNKIEEIFEKLDEIGREICPEGNYKLSITGHSLGGALATILGFYVASNERFRQVKTVRVYTYAAPRVGGRSFLNAYQHLERMGKIRHARFSATQDIVPLIPFTNFDGFNPLRWKYYKHVGMRVELHGTGRVGKWRIQRALDVTFPLDFNFFSEARRAFMNNILFNLTTYNGFKANHRLTEYYKRLHFANQYRLALAKSLFIHDKRRNRLKTLDQYYHLRAHMVLDDGIDGSFDVTWQIAGHDPSAATFKKAVAIALIIPLIFCWGFLVASICHSISGEMAHLPPSAGLDLLPDIVVDTPRPASLNGGPSVEIDDEVIDLDALSDSLVLEDVLPRLESIREYSTGITFVPHLNGLYLVGAGVRKKSIVKVYAVAMYSSPTVLLSATSSSSLGIAARTFSDSNNATTFQLEMVYSVSAEKIASAIAESVRPRYQGSPSNISELESLIIKGVNEFGGQAYKGTTFQFECTSQGVLVTVNDSLQGGATFEGLGSALVDVFMDESAVSPTLVDSCLKTWSSEEAQSLAASLLSFEVPSESDASSEGVQDDAFDAQAGQSLDLESLENQLKPVQEYATSITFESKLDNLYLVGAGVRKKSIIKIYAVAMYASAQVLVSSSSQGALHAAARSFDGPNSATAFVLEMVYSVGAEKIAGAIAESVKPRYSGPESDIINLEQMITEGVNRVGGQAVKGTVFRFDCTSLGVAVSVNGLSQGSASFEGLGAAFVDVFMDNDAVSPTLVESCLSMWSGASSNTLAMDLLQASSRLATKPGVPSAVSGEEDRSASSEEDLESAKSDLGSQSSEEDLTVMESIESELEPNGPGNVEPLLLQTNFSGIDDAVADNGETIEMSSFAPDLFSQIYQSQSRAALGADSAHFDDGPGHDYTGMNIRQIATRRAENFCHRKQIMISNEVVAIRRQLVIQSDALDRIKRNLAIWIGNGEEEKETVGPIKILFPVF</sequence>
<proteinExistence type="predicted"/>
<dbReference type="InterPro" id="IPR002921">
    <property type="entry name" value="Fungal_lipase-type"/>
</dbReference>
<feature type="region of interest" description="Disordered" evidence="1">
    <location>
        <begin position="699"/>
        <end position="729"/>
    </location>
</feature>
<protein>
    <recommendedName>
        <fullName evidence="6">Fungal lipase-like domain-containing protein</fullName>
    </recommendedName>
</protein>
<dbReference type="Proteomes" id="UP000266841">
    <property type="component" value="Unassembled WGS sequence"/>
</dbReference>
<dbReference type="Gene3D" id="3.40.50.1820">
    <property type="entry name" value="alpha/beta hydrolase"/>
    <property type="match status" value="1"/>
</dbReference>
<dbReference type="GO" id="GO:0006629">
    <property type="term" value="P:lipid metabolic process"/>
    <property type="evidence" value="ECO:0007669"/>
    <property type="project" value="InterPro"/>
</dbReference>
<accession>K0RFL7</accession>
<feature type="region of interest" description="Disordered" evidence="1">
    <location>
        <begin position="475"/>
        <end position="533"/>
    </location>
</feature>
<dbReference type="PANTHER" id="PTHR47698:SF2">
    <property type="entry name" value="FATTY-ACID-BINDING PROTEIN 3, CHLOROPLASTIC"/>
    <property type="match status" value="1"/>
</dbReference>
<evidence type="ECO:0000313" key="4">
    <source>
        <dbReference type="EMBL" id="EJK52538.1"/>
    </source>
</evidence>
<feature type="region of interest" description="Disordered" evidence="1">
    <location>
        <begin position="344"/>
        <end position="394"/>
    </location>
</feature>
<dbReference type="Gene3D" id="3.50.70.10">
    <property type="match status" value="2"/>
</dbReference>
<keyword evidence="5" id="KW-1185">Reference proteome</keyword>
<evidence type="ECO:0000259" key="3">
    <source>
        <dbReference type="Pfam" id="PF16036"/>
    </source>
</evidence>
<feature type="compositionally biased region" description="Polar residues" evidence="1">
    <location>
        <begin position="176"/>
        <end position="196"/>
    </location>
</feature>
<feature type="region of interest" description="Disordered" evidence="1">
    <location>
        <begin position="153"/>
        <end position="320"/>
    </location>
</feature>
<feature type="domain" description="Chalcone isomerase" evidence="3">
    <location>
        <begin position="1263"/>
        <end position="1415"/>
    </location>
</feature>
<dbReference type="GO" id="GO:0016872">
    <property type="term" value="F:intramolecular lyase activity"/>
    <property type="evidence" value="ECO:0007669"/>
    <property type="project" value="InterPro"/>
</dbReference>
<feature type="compositionally biased region" description="Acidic residues" evidence="1">
    <location>
        <begin position="490"/>
        <end position="500"/>
    </location>
</feature>
<feature type="domain" description="Chalcone isomerase" evidence="3">
    <location>
        <begin position="1485"/>
        <end position="1644"/>
    </location>
</feature>
<feature type="compositionally biased region" description="Acidic residues" evidence="1">
    <location>
        <begin position="350"/>
        <end position="365"/>
    </location>
</feature>
<evidence type="ECO:0008006" key="6">
    <source>
        <dbReference type="Google" id="ProtNLM"/>
    </source>
</evidence>
<dbReference type="InterPro" id="IPR036298">
    <property type="entry name" value="Chalcone_isomerase_sf"/>
</dbReference>
<dbReference type="InterPro" id="IPR016087">
    <property type="entry name" value="Chalcone_isomerase"/>
</dbReference>
<dbReference type="InterPro" id="IPR016088">
    <property type="entry name" value="Chalcone_isomerase_3-sand"/>
</dbReference>
<reference evidence="4 5" key="1">
    <citation type="journal article" date="2012" name="Genome Biol.">
        <title>Genome and low-iron response of an oceanic diatom adapted to chronic iron limitation.</title>
        <authorList>
            <person name="Lommer M."/>
            <person name="Specht M."/>
            <person name="Roy A.S."/>
            <person name="Kraemer L."/>
            <person name="Andreson R."/>
            <person name="Gutowska M.A."/>
            <person name="Wolf J."/>
            <person name="Bergner S.V."/>
            <person name="Schilhabel M.B."/>
            <person name="Klostermeier U.C."/>
            <person name="Beiko R.G."/>
            <person name="Rosenstiel P."/>
            <person name="Hippler M."/>
            <person name="Laroche J."/>
        </authorList>
    </citation>
    <scope>NUCLEOTIDE SEQUENCE [LARGE SCALE GENOMIC DNA]</scope>
    <source>
        <strain evidence="4 5">CCMP1005</strain>
    </source>
</reference>
<organism evidence="4 5">
    <name type="scientific">Thalassiosira oceanica</name>
    <name type="common">Marine diatom</name>
    <dbReference type="NCBI Taxonomy" id="159749"/>
    <lineage>
        <taxon>Eukaryota</taxon>
        <taxon>Sar</taxon>
        <taxon>Stramenopiles</taxon>
        <taxon>Ochrophyta</taxon>
        <taxon>Bacillariophyta</taxon>
        <taxon>Coscinodiscophyceae</taxon>
        <taxon>Thalassiosirophycidae</taxon>
        <taxon>Thalassiosirales</taxon>
        <taxon>Thalassiosiraceae</taxon>
        <taxon>Thalassiosira</taxon>
    </lineage>
</organism>
<feature type="compositionally biased region" description="Low complexity" evidence="1">
    <location>
        <begin position="274"/>
        <end position="288"/>
    </location>
</feature>
<dbReference type="CDD" id="cd00519">
    <property type="entry name" value="Lipase_3"/>
    <property type="match status" value="1"/>
</dbReference>
<feature type="domain" description="Fungal lipase-type" evidence="2">
    <location>
        <begin position="854"/>
        <end position="1013"/>
    </location>
</feature>
<dbReference type="eggNOG" id="KOG4569">
    <property type="taxonomic scope" value="Eukaryota"/>
</dbReference>
<name>K0RFL7_THAOC</name>